<proteinExistence type="predicted"/>
<comment type="caution">
    <text evidence="4">The sequence shown here is derived from an EMBL/GenBank/DDBJ whole genome shotgun (WGS) entry which is preliminary data.</text>
</comment>
<sequence length="120" mass="13496">MSKKQVLVVDDQPGIRMLLEEVIKSEGYGVYSAENGSQALDMIQEKQPDLTIVDYNLPVMNGGELLKKLDEKNYEKPVILMTGMAVESLSEESNYPFVRKVIAKPFNIDDLREDISGMLV</sequence>
<dbReference type="Proteomes" id="UP001596990">
    <property type="component" value="Unassembled WGS sequence"/>
</dbReference>
<evidence type="ECO:0000313" key="4">
    <source>
        <dbReference type="EMBL" id="MFD1020066.1"/>
    </source>
</evidence>
<accession>A0ABW3L2P3</accession>
<dbReference type="RefSeq" id="WP_386061017.1">
    <property type="nucleotide sequence ID" value="NZ_JBHTKL010000005.1"/>
</dbReference>
<evidence type="ECO:0000259" key="3">
    <source>
        <dbReference type="PROSITE" id="PS50110"/>
    </source>
</evidence>
<evidence type="ECO:0000256" key="2">
    <source>
        <dbReference type="PROSITE-ProRule" id="PRU00169"/>
    </source>
</evidence>
<feature type="modified residue" description="4-aspartylphosphate" evidence="2">
    <location>
        <position position="54"/>
    </location>
</feature>
<evidence type="ECO:0000256" key="1">
    <source>
        <dbReference type="ARBA" id="ARBA00022553"/>
    </source>
</evidence>
<dbReference type="Pfam" id="PF00072">
    <property type="entry name" value="Response_reg"/>
    <property type="match status" value="1"/>
</dbReference>
<protein>
    <submittedName>
        <fullName evidence="4">Response regulator</fullName>
    </submittedName>
</protein>
<dbReference type="SUPFAM" id="SSF52172">
    <property type="entry name" value="CheY-like"/>
    <property type="match status" value="1"/>
</dbReference>
<dbReference type="Gene3D" id="3.40.50.2300">
    <property type="match status" value="1"/>
</dbReference>
<name>A0ABW3L2P3_9BACI</name>
<dbReference type="SMART" id="SM00448">
    <property type="entry name" value="REC"/>
    <property type="match status" value="1"/>
</dbReference>
<dbReference type="InterPro" id="IPR050595">
    <property type="entry name" value="Bact_response_regulator"/>
</dbReference>
<dbReference type="PANTHER" id="PTHR44591">
    <property type="entry name" value="STRESS RESPONSE REGULATOR PROTEIN 1"/>
    <property type="match status" value="1"/>
</dbReference>
<keyword evidence="1 2" id="KW-0597">Phosphoprotein</keyword>
<dbReference type="PROSITE" id="PS50110">
    <property type="entry name" value="RESPONSE_REGULATORY"/>
    <property type="match status" value="1"/>
</dbReference>
<dbReference type="EMBL" id="JBHTKL010000005">
    <property type="protein sequence ID" value="MFD1020066.1"/>
    <property type="molecule type" value="Genomic_DNA"/>
</dbReference>
<feature type="domain" description="Response regulatory" evidence="3">
    <location>
        <begin position="5"/>
        <end position="119"/>
    </location>
</feature>
<gene>
    <name evidence="4" type="ORF">ACFQ2J_12845</name>
</gene>
<keyword evidence="5" id="KW-1185">Reference proteome</keyword>
<reference evidence="5" key="1">
    <citation type="journal article" date="2019" name="Int. J. Syst. Evol. Microbiol.">
        <title>The Global Catalogue of Microorganisms (GCM) 10K type strain sequencing project: providing services to taxonomists for standard genome sequencing and annotation.</title>
        <authorList>
            <consortium name="The Broad Institute Genomics Platform"/>
            <consortium name="The Broad Institute Genome Sequencing Center for Infectious Disease"/>
            <person name="Wu L."/>
            <person name="Ma J."/>
        </authorList>
    </citation>
    <scope>NUCLEOTIDE SEQUENCE [LARGE SCALE GENOMIC DNA]</scope>
    <source>
        <strain evidence="5">CCUG 56607</strain>
    </source>
</reference>
<evidence type="ECO:0000313" key="5">
    <source>
        <dbReference type="Proteomes" id="UP001596990"/>
    </source>
</evidence>
<dbReference type="PANTHER" id="PTHR44591:SF3">
    <property type="entry name" value="RESPONSE REGULATORY DOMAIN-CONTAINING PROTEIN"/>
    <property type="match status" value="1"/>
</dbReference>
<dbReference type="InterPro" id="IPR011006">
    <property type="entry name" value="CheY-like_superfamily"/>
</dbReference>
<organism evidence="4 5">
    <name type="scientific">Thalassobacillus hwangdonensis</name>
    <dbReference type="NCBI Taxonomy" id="546108"/>
    <lineage>
        <taxon>Bacteria</taxon>
        <taxon>Bacillati</taxon>
        <taxon>Bacillota</taxon>
        <taxon>Bacilli</taxon>
        <taxon>Bacillales</taxon>
        <taxon>Bacillaceae</taxon>
        <taxon>Thalassobacillus</taxon>
    </lineage>
</organism>
<dbReference type="InterPro" id="IPR001789">
    <property type="entry name" value="Sig_transdc_resp-reg_receiver"/>
</dbReference>